<evidence type="ECO:0000313" key="8">
    <source>
        <dbReference type="EMBL" id="KAG6493634.1"/>
    </source>
</evidence>
<comment type="similarity">
    <text evidence="4">Belongs to the HIPP family.</text>
</comment>
<dbReference type="PROSITE" id="PS50846">
    <property type="entry name" value="HMA_2"/>
    <property type="match status" value="1"/>
</dbReference>
<evidence type="ECO:0000256" key="1">
    <source>
        <dbReference type="ARBA" id="ARBA00022481"/>
    </source>
</evidence>
<dbReference type="Proteomes" id="UP000734854">
    <property type="component" value="Unassembled WGS sequence"/>
</dbReference>
<reference evidence="8 9" key="1">
    <citation type="submission" date="2020-08" db="EMBL/GenBank/DDBJ databases">
        <title>Plant Genome Project.</title>
        <authorList>
            <person name="Zhang R.-G."/>
        </authorList>
    </citation>
    <scope>NUCLEOTIDE SEQUENCE [LARGE SCALE GENOMIC DNA]</scope>
    <source>
        <tissue evidence="8">Rhizome</tissue>
    </source>
</reference>
<keyword evidence="9" id="KW-1185">Reference proteome</keyword>
<feature type="compositionally biased region" description="Polar residues" evidence="5">
    <location>
        <begin position="291"/>
        <end position="302"/>
    </location>
</feature>
<dbReference type="Pfam" id="PF00403">
    <property type="entry name" value="HMA"/>
    <property type="match status" value="1"/>
</dbReference>
<dbReference type="PANTHER" id="PTHR45868">
    <property type="entry name" value="HEAVY METAL-ASSOCIATED ISOPRENYLATED PLANT PROTEIN 33-RELATED"/>
    <property type="match status" value="1"/>
</dbReference>
<keyword evidence="2" id="KW-0479">Metal-binding</keyword>
<organism evidence="8 9">
    <name type="scientific">Zingiber officinale</name>
    <name type="common">Ginger</name>
    <name type="synonym">Amomum zingiber</name>
    <dbReference type="NCBI Taxonomy" id="94328"/>
    <lineage>
        <taxon>Eukaryota</taxon>
        <taxon>Viridiplantae</taxon>
        <taxon>Streptophyta</taxon>
        <taxon>Embryophyta</taxon>
        <taxon>Tracheophyta</taxon>
        <taxon>Spermatophyta</taxon>
        <taxon>Magnoliopsida</taxon>
        <taxon>Liliopsida</taxon>
        <taxon>Zingiberales</taxon>
        <taxon>Zingiberaceae</taxon>
        <taxon>Zingiber</taxon>
    </lineage>
</organism>
<evidence type="ECO:0000256" key="6">
    <source>
        <dbReference type="SAM" id="Phobius"/>
    </source>
</evidence>
<feature type="compositionally biased region" description="Polar residues" evidence="5">
    <location>
        <begin position="173"/>
        <end position="182"/>
    </location>
</feature>
<evidence type="ECO:0000256" key="2">
    <source>
        <dbReference type="ARBA" id="ARBA00022723"/>
    </source>
</evidence>
<dbReference type="EMBL" id="JACMSC010000013">
    <property type="protein sequence ID" value="KAG6493634.1"/>
    <property type="molecule type" value="Genomic_DNA"/>
</dbReference>
<dbReference type="InterPro" id="IPR036163">
    <property type="entry name" value="HMA_dom_sf"/>
</dbReference>
<evidence type="ECO:0000256" key="5">
    <source>
        <dbReference type="SAM" id="MobiDB-lite"/>
    </source>
</evidence>
<protein>
    <recommendedName>
        <fullName evidence="7">HMA domain-containing protein</fullName>
    </recommendedName>
</protein>
<keyword evidence="6" id="KW-0472">Membrane</keyword>
<comment type="caution">
    <text evidence="8">The sequence shown here is derived from an EMBL/GenBank/DDBJ whole genome shotgun (WGS) entry which is preliminary data.</text>
</comment>
<dbReference type="GO" id="GO:0046872">
    <property type="term" value="F:metal ion binding"/>
    <property type="evidence" value="ECO:0007669"/>
    <property type="project" value="UniProtKB-KW"/>
</dbReference>
<gene>
    <name evidence="8" type="ORF">ZIOFF_048627</name>
</gene>
<evidence type="ECO:0000256" key="3">
    <source>
        <dbReference type="ARBA" id="ARBA00023289"/>
    </source>
</evidence>
<feature type="domain" description="HMA" evidence="7">
    <location>
        <begin position="105"/>
        <end position="168"/>
    </location>
</feature>
<feature type="region of interest" description="Disordered" evidence="5">
    <location>
        <begin position="226"/>
        <end position="251"/>
    </location>
</feature>
<keyword evidence="1" id="KW-0488">Methylation</keyword>
<keyword evidence="6" id="KW-1133">Transmembrane helix</keyword>
<dbReference type="Gene3D" id="3.30.70.100">
    <property type="match status" value="1"/>
</dbReference>
<sequence>MAFHCQNVEAAELPPHSHYITERKKDAAEQKTKLILQEKRGKKKAVRRAMSKAEDFKLFKIQASPFPFPLFFSLLFFFVFLEKYYCASQVLKATESFLLAGLAFLQTVVLKVHIHCDGCKQEVKKLLQKIEGIYTVIIDAEQQKVTVAGDVDSGTLIKKLARSGKHAELWPHKSTSQSNRPSHPQHQQQHLQQHQAKDGKKKNNNWNKGQSDQALIQGLKAFKHQHSTADSFSSDNEDLERDDFDDEDEDDENLGLDLLKKLKLPNNAAGAKKTLHTGGNGNKRPGETYPNRPTGSQYSNMPQAKGLNAAQPNNRMANNGLMGLAALQGHGLQAQHQLGANFSTGFPTAGNHQAPLMVNLQGQGYQNQPSSMMTNSRGMNNPMANINNSSMLMNESRFMQPQVMYNRSPHIPPYTGYYYPCPYYQSLYYNHHPETGGGVGHGDHHPLSDECSSGCVVM</sequence>
<feature type="compositionally biased region" description="Acidic residues" evidence="5">
    <location>
        <begin position="235"/>
        <end position="251"/>
    </location>
</feature>
<evidence type="ECO:0000313" key="9">
    <source>
        <dbReference type="Proteomes" id="UP000734854"/>
    </source>
</evidence>
<feature type="region of interest" description="Disordered" evidence="5">
    <location>
        <begin position="269"/>
        <end position="302"/>
    </location>
</feature>
<dbReference type="SUPFAM" id="SSF55008">
    <property type="entry name" value="HMA, heavy metal-associated domain"/>
    <property type="match status" value="1"/>
</dbReference>
<dbReference type="AlphaFoldDB" id="A0A8J5FSQ6"/>
<feature type="compositionally biased region" description="Low complexity" evidence="5">
    <location>
        <begin position="184"/>
        <end position="194"/>
    </location>
</feature>
<dbReference type="InterPro" id="IPR006121">
    <property type="entry name" value="HMA_dom"/>
</dbReference>
<proteinExistence type="inferred from homology"/>
<evidence type="ECO:0000259" key="7">
    <source>
        <dbReference type="PROSITE" id="PS50846"/>
    </source>
</evidence>
<evidence type="ECO:0000256" key="4">
    <source>
        <dbReference type="ARBA" id="ARBA00024045"/>
    </source>
</evidence>
<keyword evidence="3" id="KW-0449">Lipoprotein</keyword>
<name>A0A8J5FSQ6_ZINOF</name>
<dbReference type="PANTHER" id="PTHR45868:SF19">
    <property type="entry name" value="HEAVY METAL-ASSOCIATED ISOPRENYLATED PLANT PROTEIN 37"/>
    <property type="match status" value="1"/>
</dbReference>
<accession>A0A8J5FSQ6</accession>
<dbReference type="CDD" id="cd00371">
    <property type="entry name" value="HMA"/>
    <property type="match status" value="1"/>
</dbReference>
<feature type="transmembrane region" description="Helical" evidence="6">
    <location>
        <begin position="66"/>
        <end position="85"/>
    </location>
</feature>
<keyword evidence="6" id="KW-0812">Transmembrane</keyword>
<feature type="region of interest" description="Disordered" evidence="5">
    <location>
        <begin position="167"/>
        <end position="209"/>
    </location>
</feature>
<keyword evidence="3" id="KW-0636">Prenylation</keyword>